<sequence>NDLFLVAVHELGHALGLEHSNNPLAIMAPFYQWMDTENFELPEDDLRGVQQIY</sequence>
<keyword evidence="4 6" id="KW-0862">Zinc</keyword>
<organism evidence="8 9">
    <name type="scientific">Cirrhinus mrigala</name>
    <name type="common">Mrigala</name>
    <dbReference type="NCBI Taxonomy" id="683832"/>
    <lineage>
        <taxon>Eukaryota</taxon>
        <taxon>Metazoa</taxon>
        <taxon>Chordata</taxon>
        <taxon>Craniata</taxon>
        <taxon>Vertebrata</taxon>
        <taxon>Euteleostomi</taxon>
        <taxon>Actinopterygii</taxon>
        <taxon>Neopterygii</taxon>
        <taxon>Teleostei</taxon>
        <taxon>Ostariophysi</taxon>
        <taxon>Cypriniformes</taxon>
        <taxon>Cyprinidae</taxon>
        <taxon>Labeoninae</taxon>
        <taxon>Labeonini</taxon>
        <taxon>Cirrhinus</taxon>
    </lineage>
</organism>
<comment type="caution">
    <text evidence="8">The sequence shown here is derived from an EMBL/GenBank/DDBJ whole genome shotgun (WGS) entry which is preliminary data.</text>
</comment>
<dbReference type="EMBL" id="JAMKFB020000007">
    <property type="protein sequence ID" value="KAL0187937.1"/>
    <property type="molecule type" value="Genomic_DNA"/>
</dbReference>
<feature type="active site" evidence="5">
    <location>
        <position position="10"/>
    </location>
</feature>
<feature type="domain" description="Peptidase M10 metallopeptidase" evidence="7">
    <location>
        <begin position="2"/>
        <end position="53"/>
    </location>
</feature>
<feature type="binding site" evidence="6">
    <location>
        <position position="9"/>
    </location>
    <ligand>
        <name>Zn(2+)</name>
        <dbReference type="ChEBI" id="CHEBI:29105"/>
        <label>2</label>
        <note>catalytic</note>
    </ligand>
</feature>
<reference evidence="8 9" key="1">
    <citation type="submission" date="2024-05" db="EMBL/GenBank/DDBJ databases">
        <title>Genome sequencing and assembly of Indian major carp, Cirrhinus mrigala (Hamilton, 1822).</title>
        <authorList>
            <person name="Mohindra V."/>
            <person name="Chowdhury L.M."/>
            <person name="Lal K."/>
            <person name="Jena J.K."/>
        </authorList>
    </citation>
    <scope>NUCLEOTIDE SEQUENCE [LARGE SCALE GENOMIC DNA]</scope>
    <source>
        <strain evidence="8">CM1030</strain>
        <tissue evidence="8">Blood</tissue>
    </source>
</reference>
<dbReference type="SUPFAM" id="SSF55486">
    <property type="entry name" value="Metalloproteases ('zincins'), catalytic domain"/>
    <property type="match status" value="1"/>
</dbReference>
<dbReference type="InterPro" id="IPR024079">
    <property type="entry name" value="MetalloPept_cat_dom_sf"/>
</dbReference>
<evidence type="ECO:0000256" key="6">
    <source>
        <dbReference type="PIRSR" id="PIRSR621190-2"/>
    </source>
</evidence>
<evidence type="ECO:0000256" key="5">
    <source>
        <dbReference type="PIRSR" id="PIRSR621190-1"/>
    </source>
</evidence>
<feature type="non-terminal residue" evidence="8">
    <location>
        <position position="53"/>
    </location>
</feature>
<accession>A0ABD0QP29</accession>
<evidence type="ECO:0000313" key="8">
    <source>
        <dbReference type="EMBL" id="KAL0187937.1"/>
    </source>
</evidence>
<dbReference type="AlphaFoldDB" id="A0ABD0QP29"/>
<comment type="cofactor">
    <cofactor evidence="6">
        <name>Zn(2+)</name>
        <dbReference type="ChEBI" id="CHEBI:29105"/>
    </cofactor>
    <text evidence="6">Binds 2 Zn(2+) ions per subunit.</text>
</comment>
<feature type="non-terminal residue" evidence="8">
    <location>
        <position position="1"/>
    </location>
</feature>
<gene>
    <name evidence="8" type="ORF">M9458_015036</name>
</gene>
<feature type="binding site" evidence="6">
    <location>
        <position position="27"/>
    </location>
    <ligand>
        <name>Zn(2+)</name>
        <dbReference type="ChEBI" id="CHEBI:29105"/>
        <label>2</label>
        <note>catalytic</note>
    </ligand>
</feature>
<dbReference type="Gene3D" id="3.40.390.10">
    <property type="entry name" value="Collagenase (Catalytic Domain)"/>
    <property type="match status" value="1"/>
</dbReference>
<keyword evidence="2 6" id="KW-0479">Metal-binding</keyword>
<keyword evidence="9" id="KW-1185">Reference proteome</keyword>
<keyword evidence="3" id="KW-0378">Hydrolase</keyword>
<dbReference type="InterPro" id="IPR001818">
    <property type="entry name" value="Pept_M10_metallopeptidase"/>
</dbReference>
<dbReference type="Proteomes" id="UP001529510">
    <property type="component" value="Unassembled WGS sequence"/>
</dbReference>
<keyword evidence="1" id="KW-0645">Protease</keyword>
<feature type="binding site" evidence="6">
    <location>
        <position position="13"/>
    </location>
    <ligand>
        <name>Zn(2+)</name>
        <dbReference type="ChEBI" id="CHEBI:29105"/>
        <label>2</label>
        <note>catalytic</note>
    </ligand>
</feature>
<dbReference type="GO" id="GO:0008233">
    <property type="term" value="F:peptidase activity"/>
    <property type="evidence" value="ECO:0007669"/>
    <property type="project" value="UniProtKB-KW"/>
</dbReference>
<evidence type="ECO:0000259" key="7">
    <source>
        <dbReference type="Pfam" id="PF00413"/>
    </source>
</evidence>
<dbReference type="PANTHER" id="PTHR10201:SF25">
    <property type="entry name" value="MATRIX METALLOPROTEINASE-15"/>
    <property type="match status" value="1"/>
</dbReference>
<evidence type="ECO:0000256" key="3">
    <source>
        <dbReference type="ARBA" id="ARBA00022801"/>
    </source>
</evidence>
<dbReference type="GO" id="GO:0046872">
    <property type="term" value="F:metal ion binding"/>
    <property type="evidence" value="ECO:0007669"/>
    <property type="project" value="UniProtKB-KW"/>
</dbReference>
<evidence type="ECO:0000256" key="2">
    <source>
        <dbReference type="ARBA" id="ARBA00022723"/>
    </source>
</evidence>
<evidence type="ECO:0000256" key="1">
    <source>
        <dbReference type="ARBA" id="ARBA00022670"/>
    </source>
</evidence>
<dbReference type="PRINTS" id="PR00138">
    <property type="entry name" value="MATRIXIN"/>
</dbReference>
<evidence type="ECO:0000313" key="9">
    <source>
        <dbReference type="Proteomes" id="UP001529510"/>
    </source>
</evidence>
<dbReference type="Pfam" id="PF00413">
    <property type="entry name" value="Peptidase_M10"/>
    <property type="match status" value="1"/>
</dbReference>
<dbReference type="InterPro" id="IPR021190">
    <property type="entry name" value="Pept_M10A"/>
</dbReference>
<feature type="binding site" evidence="6">
    <location>
        <position position="19"/>
    </location>
    <ligand>
        <name>Zn(2+)</name>
        <dbReference type="ChEBI" id="CHEBI:29105"/>
        <label>2</label>
        <note>catalytic</note>
    </ligand>
</feature>
<evidence type="ECO:0000256" key="4">
    <source>
        <dbReference type="ARBA" id="ARBA00022833"/>
    </source>
</evidence>
<name>A0ABD0QP29_CIRMR</name>
<dbReference type="PANTHER" id="PTHR10201">
    <property type="entry name" value="MATRIX METALLOPROTEINASE"/>
    <property type="match status" value="1"/>
</dbReference>
<dbReference type="GO" id="GO:0006508">
    <property type="term" value="P:proteolysis"/>
    <property type="evidence" value="ECO:0007669"/>
    <property type="project" value="UniProtKB-KW"/>
</dbReference>
<proteinExistence type="predicted"/>
<protein>
    <recommendedName>
        <fullName evidence="7">Peptidase M10 metallopeptidase domain-containing protein</fullName>
    </recommendedName>
</protein>